<gene>
    <name evidence="9" type="ORF">QR680_016552</name>
</gene>
<dbReference type="PANTHER" id="PTHR13139:SF54">
    <property type="entry name" value="RING-TYPE E3 UBIQUITIN TRANSFERASE"/>
    <property type="match status" value="1"/>
</dbReference>
<dbReference type="InterPro" id="IPR052249">
    <property type="entry name" value="Roquin_domain"/>
</dbReference>
<keyword evidence="10" id="KW-1185">Reference proteome</keyword>
<keyword evidence="3" id="KW-0808">Transferase</keyword>
<dbReference type="InterPro" id="IPR048575">
    <property type="entry name" value="Roquin_1_2-like_ROQ"/>
</dbReference>
<dbReference type="GO" id="GO:0000209">
    <property type="term" value="P:protein polyubiquitination"/>
    <property type="evidence" value="ECO:0007669"/>
    <property type="project" value="TreeGrafter"/>
</dbReference>
<evidence type="ECO:0000313" key="9">
    <source>
        <dbReference type="EMBL" id="KAK0402815.1"/>
    </source>
</evidence>
<dbReference type="EC" id="2.3.2.27" evidence="2"/>
<accession>A0AA39LMR7</accession>
<organism evidence="9 10">
    <name type="scientific">Steinernema hermaphroditum</name>
    <dbReference type="NCBI Taxonomy" id="289476"/>
    <lineage>
        <taxon>Eukaryota</taxon>
        <taxon>Metazoa</taxon>
        <taxon>Ecdysozoa</taxon>
        <taxon>Nematoda</taxon>
        <taxon>Chromadorea</taxon>
        <taxon>Rhabditida</taxon>
        <taxon>Tylenchina</taxon>
        <taxon>Panagrolaimomorpha</taxon>
        <taxon>Strongyloidoidea</taxon>
        <taxon>Steinernematidae</taxon>
        <taxon>Steinernema</taxon>
    </lineage>
</organism>
<reference evidence="9" key="1">
    <citation type="submission" date="2023-06" db="EMBL/GenBank/DDBJ databases">
        <title>Genomic analysis of the entomopathogenic nematode Steinernema hermaphroditum.</title>
        <authorList>
            <person name="Schwarz E.M."/>
            <person name="Heppert J.K."/>
            <person name="Baniya A."/>
            <person name="Schwartz H.T."/>
            <person name="Tan C.-H."/>
            <person name="Antoshechkin I."/>
            <person name="Sternberg P.W."/>
            <person name="Goodrich-Blair H."/>
            <person name="Dillman A.R."/>
        </authorList>
    </citation>
    <scope>NUCLEOTIDE SEQUENCE</scope>
    <source>
        <strain evidence="9">PS9179</strain>
        <tissue evidence="9">Whole animal</tissue>
    </source>
</reference>
<dbReference type="GO" id="GO:0010494">
    <property type="term" value="C:cytoplasmic stress granule"/>
    <property type="evidence" value="ECO:0007669"/>
    <property type="project" value="TreeGrafter"/>
</dbReference>
<comment type="caution">
    <text evidence="9">The sequence shown here is derived from an EMBL/GenBank/DDBJ whole genome shotgun (WGS) entry which is preliminary data.</text>
</comment>
<evidence type="ECO:0000256" key="6">
    <source>
        <dbReference type="ARBA" id="ARBA00022833"/>
    </source>
</evidence>
<sequence length="413" mass="46684">MTPTLGAAAPYVVEVRRNRKLFDMVPWDSVMSCPACSERFAVEYPPVNLGCGHALCGRCLRKGKKCPIDQSSLEVPVEEAVVNFTILRMMGLLVGRQSKQVHDHKYVDRMDGLLARIGRHFTETKTRRGGAVTSTSLSRAIQRKVLILIRTNITSPAGRLFCLRTVRSVAERILSEVLQPLTSSHSSSQIWDVLRTRRCQFLGPGTHSAVLREIHLLFDGGFPVTRKMAVRSIAAKLALDFPTVTKSAVNHLFQILYLGHLFVTVPRQGKAPLMRLKPEFFPFEVFELQHDMSLMRILLEAGLRVDKAQLSRLLYGHMKKQRHIQSIVDRLLQISDPQRKFIIPVSTLAETVRHVDDANLAKVVLLLEKLESFGYCDEPSWDVLLDAVKNVADLVDAYVAVKPDERRRAPRRH</sequence>
<protein>
    <recommendedName>
        <fullName evidence="2">RING-type E3 ubiquitin transferase</fullName>
        <ecNumber evidence="2">2.3.2.27</ecNumber>
    </recommendedName>
</protein>
<dbReference type="Pfam" id="PF21206">
    <property type="entry name" value="Roquin_1_2-like_ROQ"/>
    <property type="match status" value="1"/>
</dbReference>
<evidence type="ECO:0000256" key="5">
    <source>
        <dbReference type="ARBA" id="ARBA00022771"/>
    </source>
</evidence>
<evidence type="ECO:0000256" key="2">
    <source>
        <dbReference type="ARBA" id="ARBA00012483"/>
    </source>
</evidence>
<dbReference type="GO" id="GO:0006511">
    <property type="term" value="P:ubiquitin-dependent protein catabolic process"/>
    <property type="evidence" value="ECO:0007669"/>
    <property type="project" value="TreeGrafter"/>
</dbReference>
<dbReference type="Proteomes" id="UP001175271">
    <property type="component" value="Unassembled WGS sequence"/>
</dbReference>
<keyword evidence="4" id="KW-0479">Metal-binding</keyword>
<dbReference type="Gene3D" id="3.30.40.10">
    <property type="entry name" value="Zinc/RING finger domain, C3HC4 (zinc finger)"/>
    <property type="match status" value="1"/>
</dbReference>
<evidence type="ECO:0000313" key="10">
    <source>
        <dbReference type="Proteomes" id="UP001175271"/>
    </source>
</evidence>
<dbReference type="GO" id="GO:0003725">
    <property type="term" value="F:double-stranded RNA binding"/>
    <property type="evidence" value="ECO:0007669"/>
    <property type="project" value="TreeGrafter"/>
</dbReference>
<dbReference type="GO" id="GO:0000288">
    <property type="term" value="P:nuclear-transcribed mRNA catabolic process, deadenylation-dependent decay"/>
    <property type="evidence" value="ECO:0007669"/>
    <property type="project" value="TreeGrafter"/>
</dbReference>
<dbReference type="AlphaFoldDB" id="A0AA39LMR7"/>
<dbReference type="PANTHER" id="PTHR13139">
    <property type="entry name" value="RING FINGER AND CCCH-TYPE ZINC FINGER DOMAIN-CONTAINING PROTEIN"/>
    <property type="match status" value="1"/>
</dbReference>
<keyword evidence="5 7" id="KW-0863">Zinc-finger</keyword>
<dbReference type="GO" id="GO:0008270">
    <property type="term" value="F:zinc ion binding"/>
    <property type="evidence" value="ECO:0007669"/>
    <property type="project" value="UniProtKB-KW"/>
</dbReference>
<evidence type="ECO:0000256" key="3">
    <source>
        <dbReference type="ARBA" id="ARBA00022679"/>
    </source>
</evidence>
<evidence type="ECO:0000256" key="4">
    <source>
        <dbReference type="ARBA" id="ARBA00022723"/>
    </source>
</evidence>
<dbReference type="GO" id="GO:0035613">
    <property type="term" value="F:RNA stem-loop binding"/>
    <property type="evidence" value="ECO:0007669"/>
    <property type="project" value="TreeGrafter"/>
</dbReference>
<dbReference type="SMART" id="SM00184">
    <property type="entry name" value="RING"/>
    <property type="match status" value="1"/>
</dbReference>
<evidence type="ECO:0000256" key="1">
    <source>
        <dbReference type="ARBA" id="ARBA00000900"/>
    </source>
</evidence>
<dbReference type="PROSITE" id="PS50089">
    <property type="entry name" value="ZF_RING_2"/>
    <property type="match status" value="1"/>
</dbReference>
<comment type="catalytic activity">
    <reaction evidence="1">
        <text>S-ubiquitinyl-[E2 ubiquitin-conjugating enzyme]-L-cysteine + [acceptor protein]-L-lysine = [E2 ubiquitin-conjugating enzyme]-L-cysteine + N(6)-ubiquitinyl-[acceptor protein]-L-lysine.</text>
        <dbReference type="EC" id="2.3.2.27"/>
    </reaction>
</comment>
<dbReference type="EMBL" id="JAUCMV010000004">
    <property type="protein sequence ID" value="KAK0402815.1"/>
    <property type="molecule type" value="Genomic_DNA"/>
</dbReference>
<dbReference type="InterPro" id="IPR013083">
    <property type="entry name" value="Znf_RING/FYVE/PHD"/>
</dbReference>
<dbReference type="GO" id="GO:0061630">
    <property type="term" value="F:ubiquitin protein ligase activity"/>
    <property type="evidence" value="ECO:0007669"/>
    <property type="project" value="UniProtKB-EC"/>
</dbReference>
<name>A0AA39LMR7_9BILA</name>
<dbReference type="Pfam" id="PF18386">
    <property type="entry name" value="ROQ_II"/>
    <property type="match status" value="1"/>
</dbReference>
<proteinExistence type="predicted"/>
<evidence type="ECO:0000256" key="7">
    <source>
        <dbReference type="PROSITE-ProRule" id="PRU00175"/>
    </source>
</evidence>
<dbReference type="PROSITE" id="PS00518">
    <property type="entry name" value="ZF_RING_1"/>
    <property type="match status" value="1"/>
</dbReference>
<dbReference type="Gene3D" id="1.20.120.1790">
    <property type="match status" value="1"/>
</dbReference>
<feature type="domain" description="RING-type" evidence="8">
    <location>
        <begin position="33"/>
        <end position="70"/>
    </location>
</feature>
<dbReference type="SUPFAM" id="SSF57850">
    <property type="entry name" value="RING/U-box"/>
    <property type="match status" value="1"/>
</dbReference>
<dbReference type="InterPro" id="IPR001841">
    <property type="entry name" value="Znf_RING"/>
</dbReference>
<dbReference type="InterPro" id="IPR041523">
    <property type="entry name" value="ROQ_II"/>
</dbReference>
<keyword evidence="6" id="KW-0862">Zinc</keyword>
<evidence type="ECO:0000259" key="8">
    <source>
        <dbReference type="PROSITE" id="PS50089"/>
    </source>
</evidence>
<dbReference type="GO" id="GO:0003729">
    <property type="term" value="F:mRNA binding"/>
    <property type="evidence" value="ECO:0007669"/>
    <property type="project" value="TreeGrafter"/>
</dbReference>
<dbReference type="InterPro" id="IPR017907">
    <property type="entry name" value="Znf_RING_CS"/>
</dbReference>